<dbReference type="EMBL" id="BK032823">
    <property type="protein sequence ID" value="DAF62341.1"/>
    <property type="molecule type" value="Genomic_DNA"/>
</dbReference>
<accession>A0A8S5TGB2</accession>
<name>A0A8S5TGB2_9CAUD</name>
<protein>
    <submittedName>
        <fullName evidence="1">Uncharacterized protein</fullName>
    </submittedName>
</protein>
<reference evidence="1" key="1">
    <citation type="journal article" date="2021" name="Proc. Natl. Acad. Sci. U.S.A.">
        <title>A Catalog of Tens of Thousands of Viruses from Human Metagenomes Reveals Hidden Associations with Chronic Diseases.</title>
        <authorList>
            <person name="Tisza M.J."/>
            <person name="Buck C.B."/>
        </authorList>
    </citation>
    <scope>NUCLEOTIDE SEQUENCE</scope>
    <source>
        <strain evidence="1">CtIty1</strain>
    </source>
</reference>
<organism evidence="1">
    <name type="scientific">Myoviridae sp. ctIty1</name>
    <dbReference type="NCBI Taxonomy" id="2827673"/>
    <lineage>
        <taxon>Viruses</taxon>
        <taxon>Duplodnaviria</taxon>
        <taxon>Heunggongvirae</taxon>
        <taxon>Uroviricota</taxon>
        <taxon>Caudoviricetes</taxon>
    </lineage>
</organism>
<evidence type="ECO:0000313" key="1">
    <source>
        <dbReference type="EMBL" id="DAF62341.1"/>
    </source>
</evidence>
<sequence length="317" mass="37164">MFRKRNYFNIIRFTDTGLSDVGINKDTWVKNGSISFENYAAIKDPYISTRFKSCYCLNERSYYQNDAECKLEKDGRFAISFWFKLHNSAIIDFDNNKNSYIPGVEVSDENGNNIKLIPAYHGSIPGKPSVALFINDKLIYDCPYTPDNEWHNILFSRGELIVERLFFDGKKWWEYPDGHEFGRILKNIKIGNPYGAPKSGAYEYELDQLHVCNDSTYTDDFELVDIRQTVERFPPELIELPDTNTRIEPNYVYGAPFNYNTNHTRWDNVVDNVEITRPVYFKKSSTADLKMKEKILFDEDNETAHSNFKFYSYPEKE</sequence>
<dbReference type="SUPFAM" id="SSF49899">
    <property type="entry name" value="Concanavalin A-like lectins/glucanases"/>
    <property type="match status" value="1"/>
</dbReference>
<dbReference type="InterPro" id="IPR013320">
    <property type="entry name" value="ConA-like_dom_sf"/>
</dbReference>
<proteinExistence type="predicted"/>